<dbReference type="AlphaFoldDB" id="A0A126T2G8"/>
<keyword evidence="2" id="KW-1185">Reference proteome</keyword>
<dbReference type="Pfam" id="PF10771">
    <property type="entry name" value="DUF2582"/>
    <property type="match status" value="1"/>
</dbReference>
<dbReference type="InterPro" id="IPR036388">
    <property type="entry name" value="WH-like_DNA-bd_sf"/>
</dbReference>
<protein>
    <recommendedName>
        <fullName evidence="3">Winged helix-turn-helix domain-containing protein</fullName>
    </recommendedName>
</protein>
<dbReference type="InterPro" id="IPR019707">
    <property type="entry name" value="DUF2582"/>
</dbReference>
<evidence type="ECO:0008006" key="3">
    <source>
        <dbReference type="Google" id="ProtNLM"/>
    </source>
</evidence>
<dbReference type="STRING" id="1538553.JT25_007175"/>
<dbReference type="KEGG" id="mdn:JT25_007175"/>
<evidence type="ECO:0000313" key="1">
    <source>
        <dbReference type="EMBL" id="AMK76275.1"/>
    </source>
</evidence>
<organism evidence="1 2">
    <name type="scientific">Methylomonas denitrificans</name>
    <dbReference type="NCBI Taxonomy" id="1538553"/>
    <lineage>
        <taxon>Bacteria</taxon>
        <taxon>Pseudomonadati</taxon>
        <taxon>Pseudomonadota</taxon>
        <taxon>Gammaproteobacteria</taxon>
        <taxon>Methylococcales</taxon>
        <taxon>Methylococcaceae</taxon>
        <taxon>Methylomonas</taxon>
    </lineage>
</organism>
<dbReference type="Gene3D" id="1.10.10.10">
    <property type="entry name" value="Winged helix-like DNA-binding domain superfamily/Winged helix DNA-binding domain"/>
    <property type="match status" value="1"/>
</dbReference>
<reference evidence="1 2" key="1">
    <citation type="journal article" date="2015" name="Environ. Microbiol.">
        <title>Methane oxidation coupled to nitrate reduction under hypoxia by the Gammaproteobacterium Methylomonas denitrificans, sp. nov. type strain FJG1.</title>
        <authorList>
            <person name="Kits K.D."/>
            <person name="Klotz M.G."/>
            <person name="Stein L.Y."/>
        </authorList>
    </citation>
    <scope>NUCLEOTIDE SEQUENCE [LARGE SCALE GENOMIC DNA]</scope>
    <source>
        <strain evidence="1 2">FJG1</strain>
    </source>
</reference>
<evidence type="ECO:0000313" key="2">
    <source>
        <dbReference type="Proteomes" id="UP000030512"/>
    </source>
</evidence>
<name>A0A126T2G8_9GAMM</name>
<dbReference type="Proteomes" id="UP000030512">
    <property type="component" value="Chromosome"/>
</dbReference>
<dbReference type="OrthoDB" id="5570695at2"/>
<dbReference type="EMBL" id="CP014476">
    <property type="protein sequence ID" value="AMK76275.1"/>
    <property type="molecule type" value="Genomic_DNA"/>
</dbReference>
<proteinExistence type="predicted"/>
<accession>A0A126T2G8</accession>
<sequence length="65" mass="7070">MVDTIGEAAGAVWQFLNTHGEASVNKVTTETGLGKNDVQRAIGWLAKEDKLIIEMKGRVETLSLK</sequence>
<dbReference type="RefSeq" id="WP_036272902.1">
    <property type="nucleotide sequence ID" value="NZ_CP014476.1"/>
</dbReference>
<gene>
    <name evidence="1" type="ORF">JT25_007175</name>
</gene>